<evidence type="ECO:0000313" key="2">
    <source>
        <dbReference type="Proteomes" id="UP001163828"/>
    </source>
</evidence>
<keyword evidence="2" id="KW-1185">Reference proteome</keyword>
<protein>
    <submittedName>
        <fullName evidence="1">Uncharacterized protein</fullName>
    </submittedName>
</protein>
<gene>
    <name evidence="1" type="ORF">F5050DRAFT_1536992</name>
</gene>
<dbReference type="EMBL" id="MU790966">
    <property type="protein sequence ID" value="KAJ3991713.1"/>
    <property type="molecule type" value="Genomic_DNA"/>
</dbReference>
<feature type="non-terminal residue" evidence="1">
    <location>
        <position position="127"/>
    </location>
</feature>
<comment type="caution">
    <text evidence="1">The sequence shown here is derived from an EMBL/GenBank/DDBJ whole genome shotgun (WGS) entry which is preliminary data.</text>
</comment>
<dbReference type="Proteomes" id="UP001163828">
    <property type="component" value="Unassembled WGS sequence"/>
</dbReference>
<sequence length="127" mass="14554">FLGILMDQQLRWKEQHTAMIKKGQRWISQFKRITKLRTGLTAQLVRQLYKAKALPRILYAADITLMPPSRKNEKSWKQAIASRGITRKLTSIQRQAAIMITGAMTTTATDILDIHAALLPMPLEIER</sequence>
<organism evidence="1 2">
    <name type="scientific">Lentinula boryana</name>
    <dbReference type="NCBI Taxonomy" id="40481"/>
    <lineage>
        <taxon>Eukaryota</taxon>
        <taxon>Fungi</taxon>
        <taxon>Dikarya</taxon>
        <taxon>Basidiomycota</taxon>
        <taxon>Agaricomycotina</taxon>
        <taxon>Agaricomycetes</taxon>
        <taxon>Agaricomycetidae</taxon>
        <taxon>Agaricales</taxon>
        <taxon>Marasmiineae</taxon>
        <taxon>Omphalotaceae</taxon>
        <taxon>Lentinula</taxon>
    </lineage>
</organism>
<reference evidence="1" key="1">
    <citation type="submission" date="2022-08" db="EMBL/GenBank/DDBJ databases">
        <authorList>
            <consortium name="DOE Joint Genome Institute"/>
            <person name="Min B."/>
            <person name="Riley R."/>
            <person name="Sierra-Patev S."/>
            <person name="Naranjo-Ortiz M."/>
            <person name="Looney B."/>
            <person name="Konkel Z."/>
            <person name="Slot J.C."/>
            <person name="Sakamoto Y."/>
            <person name="Steenwyk J.L."/>
            <person name="Rokas A."/>
            <person name="Carro J."/>
            <person name="Camarero S."/>
            <person name="Ferreira P."/>
            <person name="Molpeceres G."/>
            <person name="Ruiz-Duenas F.J."/>
            <person name="Serrano A."/>
            <person name="Henrissat B."/>
            <person name="Drula E."/>
            <person name="Hughes K.W."/>
            <person name="Mata J.L."/>
            <person name="Ishikawa N.K."/>
            <person name="Vargas-Isla R."/>
            <person name="Ushijima S."/>
            <person name="Smith C.A."/>
            <person name="Ahrendt S."/>
            <person name="Andreopoulos W."/>
            <person name="He G."/>
            <person name="Labutti K."/>
            <person name="Lipzen A."/>
            <person name="Ng V."/>
            <person name="Sandor L."/>
            <person name="Barry K."/>
            <person name="Martinez A.T."/>
            <person name="Xiao Y."/>
            <person name="Gibbons J.G."/>
            <person name="Terashima K."/>
            <person name="Hibbett D.S."/>
            <person name="Grigoriev I.V."/>
        </authorList>
    </citation>
    <scope>NUCLEOTIDE SEQUENCE</scope>
    <source>
        <strain evidence="1">TFB10827</strain>
    </source>
</reference>
<name>A0ABQ8PZY4_9AGAR</name>
<accession>A0ABQ8PZY4</accession>
<proteinExistence type="predicted"/>
<feature type="non-terminal residue" evidence="1">
    <location>
        <position position="1"/>
    </location>
</feature>
<evidence type="ECO:0000313" key="1">
    <source>
        <dbReference type="EMBL" id="KAJ3991713.1"/>
    </source>
</evidence>